<dbReference type="EMBL" id="CP029159">
    <property type="protein sequence ID" value="QKM71298.1"/>
    <property type="molecule type" value="Genomic_DNA"/>
</dbReference>
<proteinExistence type="predicted"/>
<feature type="transmembrane region" description="Helical" evidence="1">
    <location>
        <begin position="136"/>
        <end position="155"/>
    </location>
</feature>
<name>A0A7G3UMT3_STRT9</name>
<sequence>MAAAVRTGAARVRAYVRSAPGTYLWLAVLFVTTVLVHFMSPEFETEFLRRRSTNIEQLSTDPVRVLISSALWIDGGGWLSYAVLYSVFHAPAERWLGTLRWAVVAVTAHVLATFASQGALLWAIRHGLAPESAADTLDFGVSYALAGVVGVLVYHIAAPWRYVYLAGVLIVYGLPLVTGHTFTDLGHFVSVLIGLACLPLTRGRGPAWDPMDTVGRVRDGLRRRKEPGGGAHG</sequence>
<dbReference type="Proteomes" id="UP000005940">
    <property type="component" value="Chromosome"/>
</dbReference>
<keyword evidence="1" id="KW-0472">Membrane</keyword>
<feature type="transmembrane region" description="Helical" evidence="1">
    <location>
        <begin position="162"/>
        <end position="179"/>
    </location>
</feature>
<feature type="transmembrane region" description="Helical" evidence="1">
    <location>
        <begin position="65"/>
        <end position="87"/>
    </location>
</feature>
<dbReference type="Pfam" id="PF20401">
    <property type="entry name" value="Rhomboid_2"/>
    <property type="match status" value="1"/>
</dbReference>
<evidence type="ECO:0000313" key="3">
    <source>
        <dbReference type="Proteomes" id="UP000005940"/>
    </source>
</evidence>
<feature type="transmembrane region" description="Helical" evidence="1">
    <location>
        <begin position="99"/>
        <end position="124"/>
    </location>
</feature>
<dbReference type="AlphaFoldDB" id="A0A7G3UMT3"/>
<evidence type="ECO:0000256" key="1">
    <source>
        <dbReference type="SAM" id="Phobius"/>
    </source>
</evidence>
<feature type="transmembrane region" description="Helical" evidence="1">
    <location>
        <begin position="21"/>
        <end position="40"/>
    </location>
</feature>
<keyword evidence="1" id="KW-1133">Transmembrane helix</keyword>
<organism evidence="2 3">
    <name type="scientific">Streptomyces tsukubensis (strain DSM 42081 / NBRC 108919 / NRRL 18488 / 9993)</name>
    <dbReference type="NCBI Taxonomy" id="1114943"/>
    <lineage>
        <taxon>Bacteria</taxon>
        <taxon>Bacillati</taxon>
        <taxon>Actinomycetota</taxon>
        <taxon>Actinomycetes</taxon>
        <taxon>Kitasatosporales</taxon>
        <taxon>Streptomycetaceae</taxon>
        <taxon>Streptomyces</taxon>
    </lineage>
</organism>
<reference evidence="2 3" key="1">
    <citation type="journal article" date="2012" name="J. Bacteriol.">
        <title>Draft genome of Streptomyces tsukubaensis NRRL 18488, the producer of the clinically important immunosuppressant tacrolimus (FK506).</title>
        <authorList>
            <person name="Barreiro C."/>
            <person name="Prieto C."/>
            <person name="Sola-Landa A."/>
            <person name="Solera E."/>
            <person name="Martinez-Castro M."/>
            <person name="Perez-Redondo R."/>
            <person name="Garcia-Estrada C."/>
            <person name="Aparicio J.F."/>
            <person name="Fernandez-Martinez L.T."/>
            <person name="Santos-Aberturas J."/>
            <person name="Salehi-Najafabadi Z."/>
            <person name="Rodriguez-Garcia A."/>
            <person name="Tauch A."/>
            <person name="Martin J.F."/>
        </authorList>
    </citation>
    <scope>NUCLEOTIDE SEQUENCE [LARGE SCALE GENOMIC DNA]</scope>
    <source>
        <strain evidence="3">DSM 42081 / NBRC 108919 / NRRL 18488 / 9993</strain>
    </source>
</reference>
<gene>
    <name evidence="2" type="ORF">STSU_001300</name>
</gene>
<keyword evidence="1" id="KW-0812">Transmembrane</keyword>
<protein>
    <submittedName>
        <fullName evidence="2">Uncharacterized protein</fullName>
    </submittedName>
</protein>
<keyword evidence="3" id="KW-1185">Reference proteome</keyword>
<evidence type="ECO:0000313" key="2">
    <source>
        <dbReference type="EMBL" id="QKM71298.1"/>
    </source>
</evidence>
<dbReference type="InterPro" id="IPR046862">
    <property type="entry name" value="Rhomboid_2"/>
</dbReference>
<accession>A0A7G3UMT3</accession>